<evidence type="ECO:0000313" key="2">
    <source>
        <dbReference type="EMBL" id="EKF26582.1"/>
    </source>
</evidence>
<feature type="compositionally biased region" description="Low complexity" evidence="1">
    <location>
        <begin position="31"/>
        <end position="47"/>
    </location>
</feature>
<dbReference type="InterPro" id="IPR021287">
    <property type="entry name" value="Trans-sialidase_CS"/>
</dbReference>
<feature type="compositionally biased region" description="Polar residues" evidence="1">
    <location>
        <begin position="54"/>
        <end position="72"/>
    </location>
</feature>
<dbReference type="EMBL" id="AHKC01020337">
    <property type="protein sequence ID" value="EKF26582.1"/>
    <property type="molecule type" value="Genomic_DNA"/>
</dbReference>
<organism evidence="2 3">
    <name type="scientific">Trypanosoma cruzi marinkellei</name>
    <dbReference type="NCBI Taxonomy" id="85056"/>
    <lineage>
        <taxon>Eukaryota</taxon>
        <taxon>Discoba</taxon>
        <taxon>Euglenozoa</taxon>
        <taxon>Kinetoplastea</taxon>
        <taxon>Metakinetoplastina</taxon>
        <taxon>Trypanosomatida</taxon>
        <taxon>Trypanosomatidae</taxon>
        <taxon>Trypanosoma</taxon>
        <taxon>Schizotrypanum</taxon>
    </lineage>
</organism>
<comment type="caution">
    <text evidence="2">The sequence shown here is derived from an EMBL/GenBank/DDBJ whole genome shotgun (WGS) entry which is preliminary data.</text>
</comment>
<keyword evidence="3" id="KW-1185">Reference proteome</keyword>
<dbReference type="AlphaFoldDB" id="K2NC36"/>
<protein>
    <submittedName>
        <fullName evidence="2">Trans-sialidase, putative</fullName>
    </submittedName>
</protein>
<accession>K2NC36</accession>
<feature type="region of interest" description="Disordered" evidence="1">
    <location>
        <begin position="1"/>
        <end position="109"/>
    </location>
</feature>
<reference evidence="2 3" key="1">
    <citation type="journal article" date="2012" name="BMC Genomics">
        <title>Comparative genomic analysis of human infective Trypanosoma cruzi lineages with the bat-restricted subspecies T. cruzi marinkellei.</title>
        <authorList>
            <person name="Franzen O."/>
            <person name="Talavera-Lopez C."/>
            <person name="Ochaya S."/>
            <person name="Butler C.E."/>
            <person name="Messenger L.A."/>
            <person name="Lewis M.D."/>
            <person name="Llewellyn M.S."/>
            <person name="Marinkelle C.J."/>
            <person name="Tyler K.M."/>
            <person name="Miles M.A."/>
            <person name="Andersson B."/>
        </authorList>
    </citation>
    <scope>NUCLEOTIDE SEQUENCE [LARGE SCALE GENOMIC DNA]</scope>
    <source>
        <strain evidence="2 3">B7</strain>
    </source>
</reference>
<evidence type="ECO:0000256" key="1">
    <source>
        <dbReference type="SAM" id="MobiDB-lite"/>
    </source>
</evidence>
<name>K2NC36_TRYCR</name>
<dbReference type="Pfam" id="PF11052">
    <property type="entry name" value="Tr-sialidase_C"/>
    <property type="match status" value="1"/>
</dbReference>
<proteinExistence type="predicted"/>
<dbReference type="Proteomes" id="UP000007350">
    <property type="component" value="Unassembled WGS sequence"/>
</dbReference>
<feature type="non-terminal residue" evidence="2">
    <location>
        <position position="153"/>
    </location>
</feature>
<feature type="compositionally biased region" description="Polar residues" evidence="1">
    <location>
        <begin position="1"/>
        <end position="14"/>
    </location>
</feature>
<evidence type="ECO:0000313" key="3">
    <source>
        <dbReference type="Proteomes" id="UP000007350"/>
    </source>
</evidence>
<gene>
    <name evidence="2" type="ORF">MOQ_009718</name>
</gene>
<sequence length="153" mass="14841">MNENIQEKAIQSSGGQPGQKEPSLGKGRMDGASTSAASTVGAPSAGVEPAKQLVSGTSSDGTKTVDGASSSEGKVEDGPAVTPEVGASSGANGETMGGTNGQMEEVQPHDGEVNAAALSSSLGNVSQGNNTDAGTVCGSGILPSLLLLLGLWG</sequence>
<dbReference type="OrthoDB" id="255189at2759"/>